<feature type="region of interest" description="Disordered" evidence="1">
    <location>
        <begin position="41"/>
        <end position="84"/>
    </location>
</feature>
<evidence type="ECO:0000313" key="3">
    <source>
        <dbReference type="EnsemblMetazoa" id="ASIC012877-PA"/>
    </source>
</evidence>
<dbReference type="EMBL" id="KE525297">
    <property type="protein sequence ID" value="KFB44964.1"/>
    <property type="molecule type" value="Genomic_DNA"/>
</dbReference>
<name>A0A084W420_ANOSI</name>
<dbReference type="Proteomes" id="UP000030765">
    <property type="component" value="Unassembled WGS sequence"/>
</dbReference>
<dbReference type="AlphaFoldDB" id="A0A084W420"/>
<feature type="compositionally biased region" description="Acidic residues" evidence="1">
    <location>
        <begin position="54"/>
        <end position="80"/>
    </location>
</feature>
<dbReference type="STRING" id="74873.A0A084W420"/>
<keyword evidence="4" id="KW-1185">Reference proteome</keyword>
<gene>
    <name evidence="2" type="ORF">ZHAS_00012877</name>
</gene>
<evidence type="ECO:0000256" key="1">
    <source>
        <dbReference type="SAM" id="MobiDB-lite"/>
    </source>
</evidence>
<protein>
    <submittedName>
        <fullName evidence="2">AGAP002950-PA-like protein</fullName>
    </submittedName>
</protein>
<dbReference type="VEuPathDB" id="VectorBase:ASIC012877"/>
<organism evidence="2">
    <name type="scientific">Anopheles sinensis</name>
    <name type="common">Mosquito</name>
    <dbReference type="NCBI Taxonomy" id="74873"/>
    <lineage>
        <taxon>Eukaryota</taxon>
        <taxon>Metazoa</taxon>
        <taxon>Ecdysozoa</taxon>
        <taxon>Arthropoda</taxon>
        <taxon>Hexapoda</taxon>
        <taxon>Insecta</taxon>
        <taxon>Pterygota</taxon>
        <taxon>Neoptera</taxon>
        <taxon>Endopterygota</taxon>
        <taxon>Diptera</taxon>
        <taxon>Nematocera</taxon>
        <taxon>Culicoidea</taxon>
        <taxon>Culicidae</taxon>
        <taxon>Anophelinae</taxon>
        <taxon>Anopheles</taxon>
    </lineage>
</organism>
<proteinExistence type="predicted"/>
<evidence type="ECO:0000313" key="4">
    <source>
        <dbReference type="Proteomes" id="UP000030765"/>
    </source>
</evidence>
<dbReference type="EMBL" id="ATLV01020271">
    <property type="status" value="NOT_ANNOTATED_CDS"/>
    <property type="molecule type" value="Genomic_DNA"/>
</dbReference>
<reference evidence="3" key="2">
    <citation type="submission" date="2020-05" db="UniProtKB">
        <authorList>
            <consortium name="EnsemblMetazoa"/>
        </authorList>
    </citation>
    <scope>IDENTIFICATION</scope>
</reference>
<dbReference type="EnsemblMetazoa" id="ASIC012877-RA">
    <property type="protein sequence ID" value="ASIC012877-PA"/>
    <property type="gene ID" value="ASIC012877"/>
</dbReference>
<accession>A0A084W420</accession>
<reference evidence="2 4" key="1">
    <citation type="journal article" date="2014" name="BMC Genomics">
        <title>Genome sequence of Anopheles sinensis provides insight into genetics basis of mosquito competence for malaria parasites.</title>
        <authorList>
            <person name="Zhou D."/>
            <person name="Zhang D."/>
            <person name="Ding G."/>
            <person name="Shi L."/>
            <person name="Hou Q."/>
            <person name="Ye Y."/>
            <person name="Xu Y."/>
            <person name="Zhou H."/>
            <person name="Xiong C."/>
            <person name="Li S."/>
            <person name="Yu J."/>
            <person name="Hong S."/>
            <person name="Yu X."/>
            <person name="Zou P."/>
            <person name="Chen C."/>
            <person name="Chang X."/>
            <person name="Wang W."/>
            <person name="Lv Y."/>
            <person name="Sun Y."/>
            <person name="Ma L."/>
            <person name="Shen B."/>
            <person name="Zhu C."/>
        </authorList>
    </citation>
    <scope>NUCLEOTIDE SEQUENCE [LARGE SCALE GENOMIC DNA]</scope>
</reference>
<dbReference type="OrthoDB" id="7744106at2759"/>
<evidence type="ECO:0000313" key="2">
    <source>
        <dbReference type="EMBL" id="KFB44964.1"/>
    </source>
</evidence>
<sequence length="162" mass="18426">MDYPKAQKLRSSLNMEQLEQPRESMMGAADDVGEIIHHGEERMEIQGESASAIETEETEEAVEDYLNETSDESSESESEGESLSTIAKLRNWAVNHNPTYESIEEVMDIIRDVSNCKLPKDARTLMKTEGNPSKEIVKVEEGQYWHHGVHKSLLAELRYLTE</sequence>